<reference evidence="1 2" key="1">
    <citation type="submission" date="2016-09" db="EMBL/GenBank/DDBJ databases">
        <title>Genomic analysis reveals versatility of anaerobic energy metabolism of Geosporobacter ferrireducens IRF9 of phylum Firmicutes.</title>
        <authorList>
            <person name="Kim S.-J."/>
        </authorList>
    </citation>
    <scope>NUCLEOTIDE SEQUENCE [LARGE SCALE GENOMIC DNA]</scope>
    <source>
        <strain evidence="1 2">IRF9</strain>
    </source>
</reference>
<evidence type="ECO:0000313" key="1">
    <source>
        <dbReference type="EMBL" id="AOT69956.1"/>
    </source>
</evidence>
<keyword evidence="2" id="KW-1185">Reference proteome</keyword>
<dbReference type="EMBL" id="CP017269">
    <property type="protein sequence ID" value="AOT69956.1"/>
    <property type="molecule type" value="Genomic_DNA"/>
</dbReference>
<organism evidence="1 2">
    <name type="scientific">Geosporobacter ferrireducens</name>
    <dbReference type="NCBI Taxonomy" id="1424294"/>
    <lineage>
        <taxon>Bacteria</taxon>
        <taxon>Bacillati</taxon>
        <taxon>Bacillota</taxon>
        <taxon>Clostridia</taxon>
        <taxon>Peptostreptococcales</taxon>
        <taxon>Thermotaleaceae</taxon>
        <taxon>Geosporobacter</taxon>
    </lineage>
</organism>
<dbReference type="RefSeq" id="WP_069976174.1">
    <property type="nucleotide sequence ID" value="NZ_CP017269.1"/>
</dbReference>
<dbReference type="STRING" id="1424294.Gferi_10390"/>
<sequence>MKPNQFNETIYKLIGLTTYFAAKSTNIIAEKVSTSQSMMIEDEDIVYASAPMTLVASTKYQQFDGSKVVKGTQVSSNLSKQAQVMAYIFAVDDVYYFGLAQKLTGTSKADWESHESSKEFFDAYNNYKTSMEISNIFISGMDSRSQLDIKDIRFRDPVSGQYIKNPIKEMTELQKKSMSTTKDITQSAEMEQAAKEVGELLKDAKEADAFWSAFVNTAKGVKSNTKWKDAFIQLIKSIFD</sequence>
<dbReference type="Proteomes" id="UP000095743">
    <property type="component" value="Chromosome"/>
</dbReference>
<name>A0A1D8GGE8_9FIRM</name>
<gene>
    <name evidence="1" type="ORF">Gferi_10390</name>
</gene>
<protein>
    <submittedName>
        <fullName evidence="1">Uncharacterized protein</fullName>
    </submittedName>
</protein>
<dbReference type="KEGG" id="gfe:Gferi_10390"/>
<evidence type="ECO:0000313" key="2">
    <source>
        <dbReference type="Proteomes" id="UP000095743"/>
    </source>
</evidence>
<proteinExistence type="predicted"/>
<accession>A0A1D8GGE8</accession>
<dbReference type="AlphaFoldDB" id="A0A1D8GGE8"/>